<feature type="domain" description="EamA" evidence="9">
    <location>
        <begin position="17"/>
        <end position="150"/>
    </location>
</feature>
<dbReference type="GO" id="GO:0005886">
    <property type="term" value="C:plasma membrane"/>
    <property type="evidence" value="ECO:0007669"/>
    <property type="project" value="UniProtKB-SubCell"/>
</dbReference>
<comment type="caution">
    <text evidence="10">The sequence shown here is derived from an EMBL/GenBank/DDBJ whole genome shotgun (WGS) entry which is preliminary data.</text>
</comment>
<dbReference type="EMBL" id="JAEKJZ010000001">
    <property type="protein sequence ID" value="MBN9669956.1"/>
    <property type="molecule type" value="Genomic_DNA"/>
</dbReference>
<feature type="transmembrane region" description="Helical" evidence="8">
    <location>
        <begin position="47"/>
        <end position="64"/>
    </location>
</feature>
<feature type="transmembrane region" description="Helical" evidence="8">
    <location>
        <begin position="136"/>
        <end position="154"/>
    </location>
</feature>
<keyword evidence="7 8" id="KW-0472">Membrane</keyword>
<comment type="subcellular location">
    <subcellularLocation>
        <location evidence="1">Cell membrane</location>
        <topology evidence="1">Multi-pass membrane protein</topology>
    </subcellularLocation>
</comment>
<organism evidence="10 11">
    <name type="scientific">Roseibium aggregatum</name>
    <dbReference type="NCBI Taxonomy" id="187304"/>
    <lineage>
        <taxon>Bacteria</taxon>
        <taxon>Pseudomonadati</taxon>
        <taxon>Pseudomonadota</taxon>
        <taxon>Alphaproteobacteria</taxon>
        <taxon>Hyphomicrobiales</taxon>
        <taxon>Stappiaceae</taxon>
        <taxon>Roseibium</taxon>
    </lineage>
</organism>
<protein>
    <submittedName>
        <fullName evidence="10">EamA family transporter RarD</fullName>
    </submittedName>
</protein>
<feature type="transmembrane region" description="Helical" evidence="8">
    <location>
        <begin position="160"/>
        <end position="175"/>
    </location>
</feature>
<keyword evidence="5 8" id="KW-0812">Transmembrane</keyword>
<evidence type="ECO:0000256" key="8">
    <source>
        <dbReference type="SAM" id="Phobius"/>
    </source>
</evidence>
<evidence type="ECO:0000256" key="5">
    <source>
        <dbReference type="ARBA" id="ARBA00022692"/>
    </source>
</evidence>
<dbReference type="RefSeq" id="WP_207139483.1">
    <property type="nucleotide sequence ID" value="NZ_JAEKJZ010000001.1"/>
</dbReference>
<evidence type="ECO:0000256" key="3">
    <source>
        <dbReference type="ARBA" id="ARBA00022448"/>
    </source>
</evidence>
<dbReference type="AlphaFoldDB" id="A0A939IZE3"/>
<reference evidence="10" key="1">
    <citation type="submission" date="2020-12" db="EMBL/GenBank/DDBJ databases">
        <title>Oil enriched cultivation method for isolating marine PHA-producing bacteria.</title>
        <authorList>
            <person name="Zheng W."/>
            <person name="Yu S."/>
            <person name="Huang Y."/>
        </authorList>
    </citation>
    <scope>NUCLEOTIDE SEQUENCE</scope>
    <source>
        <strain evidence="10">SY-2-12</strain>
    </source>
</reference>
<feature type="transmembrane region" description="Helical" evidence="8">
    <location>
        <begin position="220"/>
        <end position="238"/>
    </location>
</feature>
<feature type="transmembrane region" description="Helical" evidence="8">
    <location>
        <begin position="245"/>
        <end position="269"/>
    </location>
</feature>
<feature type="transmembrane region" description="Helical" evidence="8">
    <location>
        <begin position="80"/>
        <end position="104"/>
    </location>
</feature>
<evidence type="ECO:0000256" key="6">
    <source>
        <dbReference type="ARBA" id="ARBA00022989"/>
    </source>
</evidence>
<keyword evidence="3" id="KW-0813">Transport</keyword>
<dbReference type="NCBIfam" id="TIGR00688">
    <property type="entry name" value="rarD"/>
    <property type="match status" value="1"/>
</dbReference>
<dbReference type="Pfam" id="PF00892">
    <property type="entry name" value="EamA"/>
    <property type="match status" value="1"/>
</dbReference>
<sequence>MSQAAPHAEANAELRQGLVYGLSAYGMWGFFPAYYKLTDTVPADLVVSHRILWSVLFVGLFLYLKGRWPEVREVFAQPKVVLGLCASASFIGVNWLVFVWAIASDHVLDISLGYFINPLVSILVGLAVLRERMSKGQGIAVAIAAAAVVLQAVLAGGLPWVSLVLAFSFAGYGYMRKVIPVKATPGLFVETVLLFPLAAAYVLLSLSWGADALSLNDLPVLAALAGSGIVTALPLVLFSSAARRVPLFMLGLMQYLAPSLHFLLAVFVWDEALDQTKLLTFAMIWGALVIFTYDSWRRYRPAAPVSQGKGSGTVP</sequence>
<evidence type="ECO:0000313" key="11">
    <source>
        <dbReference type="Proteomes" id="UP000664096"/>
    </source>
</evidence>
<dbReference type="SUPFAM" id="SSF103481">
    <property type="entry name" value="Multidrug resistance efflux transporter EmrE"/>
    <property type="match status" value="2"/>
</dbReference>
<proteinExistence type="inferred from homology"/>
<evidence type="ECO:0000256" key="4">
    <source>
        <dbReference type="ARBA" id="ARBA00022475"/>
    </source>
</evidence>
<dbReference type="InterPro" id="IPR037185">
    <property type="entry name" value="EmrE-like"/>
</dbReference>
<dbReference type="InterPro" id="IPR004626">
    <property type="entry name" value="RarD"/>
</dbReference>
<evidence type="ECO:0000256" key="1">
    <source>
        <dbReference type="ARBA" id="ARBA00004651"/>
    </source>
</evidence>
<dbReference type="Proteomes" id="UP000664096">
    <property type="component" value="Unassembled WGS sequence"/>
</dbReference>
<feature type="transmembrane region" description="Helical" evidence="8">
    <location>
        <begin position="187"/>
        <end position="208"/>
    </location>
</feature>
<feature type="transmembrane region" description="Helical" evidence="8">
    <location>
        <begin position="110"/>
        <end position="129"/>
    </location>
</feature>
<keyword evidence="4" id="KW-1003">Cell membrane</keyword>
<feature type="transmembrane region" description="Helical" evidence="8">
    <location>
        <begin position="17"/>
        <end position="35"/>
    </location>
</feature>
<evidence type="ECO:0000256" key="2">
    <source>
        <dbReference type="ARBA" id="ARBA00007362"/>
    </source>
</evidence>
<accession>A0A939IZE3</accession>
<feature type="transmembrane region" description="Helical" evidence="8">
    <location>
        <begin position="275"/>
        <end position="293"/>
    </location>
</feature>
<name>A0A939IZE3_9HYPH</name>
<evidence type="ECO:0000256" key="7">
    <source>
        <dbReference type="ARBA" id="ARBA00023136"/>
    </source>
</evidence>
<comment type="similarity">
    <text evidence="2">Belongs to the EamA transporter family.</text>
</comment>
<evidence type="ECO:0000313" key="10">
    <source>
        <dbReference type="EMBL" id="MBN9669956.1"/>
    </source>
</evidence>
<evidence type="ECO:0000259" key="9">
    <source>
        <dbReference type="Pfam" id="PF00892"/>
    </source>
</evidence>
<dbReference type="InterPro" id="IPR000620">
    <property type="entry name" value="EamA_dom"/>
</dbReference>
<gene>
    <name evidence="10" type="primary">rarD</name>
    <name evidence="10" type="ORF">JF539_06375</name>
</gene>
<keyword evidence="6 8" id="KW-1133">Transmembrane helix</keyword>